<feature type="compositionally biased region" description="Acidic residues" evidence="6">
    <location>
        <begin position="109"/>
        <end position="118"/>
    </location>
</feature>
<feature type="compositionally biased region" description="Low complexity" evidence="6">
    <location>
        <begin position="295"/>
        <end position="313"/>
    </location>
</feature>
<evidence type="ECO:0000313" key="7">
    <source>
        <dbReference type="EMBL" id="KAJ5444827.1"/>
    </source>
</evidence>
<dbReference type="Proteomes" id="UP001213681">
    <property type="component" value="Unassembled WGS sequence"/>
</dbReference>
<evidence type="ECO:0000256" key="4">
    <source>
        <dbReference type="ARBA" id="ARBA00023242"/>
    </source>
</evidence>
<feature type="region of interest" description="Disordered" evidence="6">
    <location>
        <begin position="142"/>
        <end position="165"/>
    </location>
</feature>
<accession>A0AAD6C345</accession>
<dbReference type="RefSeq" id="XP_056764907.1">
    <property type="nucleotide sequence ID" value="XM_056912081.1"/>
</dbReference>
<evidence type="ECO:0000256" key="3">
    <source>
        <dbReference type="ARBA" id="ARBA00022490"/>
    </source>
</evidence>
<evidence type="ECO:0000313" key="8">
    <source>
        <dbReference type="Proteomes" id="UP001213681"/>
    </source>
</evidence>
<dbReference type="GeneID" id="81602324"/>
<dbReference type="PANTHER" id="PTHR31250:SF27">
    <property type="entry name" value="IQ DOMAIN-CONTAINING PROTEIN IQM5"/>
    <property type="match status" value="1"/>
</dbReference>
<dbReference type="PANTHER" id="PTHR31250">
    <property type="entry name" value="IQ DOMAIN-CONTAINING PROTEIN IQM3"/>
    <property type="match status" value="1"/>
</dbReference>
<evidence type="ECO:0008006" key="9">
    <source>
        <dbReference type="Google" id="ProtNLM"/>
    </source>
</evidence>
<gene>
    <name evidence="7" type="ORF">N7458_008699</name>
</gene>
<feature type="coiled-coil region" evidence="5">
    <location>
        <begin position="454"/>
        <end position="481"/>
    </location>
</feature>
<dbReference type="GO" id="GO:0005737">
    <property type="term" value="C:cytoplasm"/>
    <property type="evidence" value="ECO:0007669"/>
    <property type="project" value="UniProtKB-SubCell"/>
</dbReference>
<evidence type="ECO:0000256" key="1">
    <source>
        <dbReference type="ARBA" id="ARBA00004123"/>
    </source>
</evidence>
<protein>
    <recommendedName>
        <fullName evidence="9">IQ calmodulin-binding motif protein</fullName>
    </recommendedName>
</protein>
<feature type="compositionally biased region" description="Basic and acidic residues" evidence="6">
    <location>
        <begin position="314"/>
        <end position="330"/>
    </location>
</feature>
<feature type="region of interest" description="Disordered" evidence="6">
    <location>
        <begin position="97"/>
        <end position="122"/>
    </location>
</feature>
<feature type="non-terminal residue" evidence="7">
    <location>
        <position position="491"/>
    </location>
</feature>
<keyword evidence="4" id="KW-0539">Nucleus</keyword>
<evidence type="ECO:0000256" key="2">
    <source>
        <dbReference type="ARBA" id="ARBA00004496"/>
    </source>
</evidence>
<evidence type="ECO:0000256" key="6">
    <source>
        <dbReference type="SAM" id="MobiDB-lite"/>
    </source>
</evidence>
<comment type="caution">
    <text evidence="7">The sequence shown here is derived from an EMBL/GenBank/DDBJ whole genome shotgun (WGS) entry which is preliminary data.</text>
</comment>
<keyword evidence="5" id="KW-0175">Coiled coil</keyword>
<feature type="region of interest" description="Disordered" evidence="6">
    <location>
        <begin position="286"/>
        <end position="330"/>
    </location>
</feature>
<reference evidence="7" key="2">
    <citation type="journal article" date="2023" name="IMA Fungus">
        <title>Comparative genomic study of the Penicillium genus elucidates a diverse pangenome and 15 lateral gene transfer events.</title>
        <authorList>
            <person name="Petersen C."/>
            <person name="Sorensen T."/>
            <person name="Nielsen M.R."/>
            <person name="Sondergaard T.E."/>
            <person name="Sorensen J.L."/>
            <person name="Fitzpatrick D.A."/>
            <person name="Frisvad J.C."/>
            <person name="Nielsen K.L."/>
        </authorList>
    </citation>
    <scope>NUCLEOTIDE SEQUENCE</scope>
    <source>
        <strain evidence="7">IBT 16125</strain>
    </source>
</reference>
<name>A0AAD6C345_9EURO</name>
<organism evidence="7 8">
    <name type="scientific">Penicillium daleae</name>
    <dbReference type="NCBI Taxonomy" id="63821"/>
    <lineage>
        <taxon>Eukaryota</taxon>
        <taxon>Fungi</taxon>
        <taxon>Dikarya</taxon>
        <taxon>Ascomycota</taxon>
        <taxon>Pezizomycotina</taxon>
        <taxon>Eurotiomycetes</taxon>
        <taxon>Eurotiomycetidae</taxon>
        <taxon>Eurotiales</taxon>
        <taxon>Aspergillaceae</taxon>
        <taxon>Penicillium</taxon>
    </lineage>
</organism>
<keyword evidence="3" id="KW-0963">Cytoplasm</keyword>
<sequence length="491" mass="55376">ILILILTRTTLSQPSIPHNSPSAHGRDLADVMPPSDPEQRAAYTIQILSWLSNSTRAWRLWCRRLNSVAECNDRSPLPHLPLCSLDRLTDVYRGHQALKPPRQTRADPDADIEDETDSVDGISPARKNWQRAVSIALQASRDGGSSIDQEVHGHPDDSIDSHTPTGPLTTMGLEYFLEMVDSKHRHGSNLRAYHAAWKNSPSNENFFYWLDYGDGKEIELPQCTREQLEKDQVRYLSPEERFNYLVNIDEAGLLRWAKNNELVDTDNKRFKDSVHGVVPVDENFPCYRDHSDRIPSPASDPTSSGSPSPSILPSRKDSEDPTPSTRDDYELNKTVNNFSRIRPAAIYDHFAGSLSIKDEMWIFVADTSFRIYIGIKEPGAFQHSSFLRGGRISAAGLIKTKNGQVRGLAPLSGHYRPHLANFRAFHHSLQDRGVDLSRVSMTKSYAILAGIEGYTTAKRKIKNVHEKLDEAKQKLHSMHLNTDERKGDENP</sequence>
<dbReference type="EMBL" id="JAPVEA010000007">
    <property type="protein sequence ID" value="KAJ5444827.1"/>
    <property type="molecule type" value="Genomic_DNA"/>
</dbReference>
<proteinExistence type="predicted"/>
<evidence type="ECO:0000256" key="5">
    <source>
        <dbReference type="SAM" id="Coils"/>
    </source>
</evidence>
<feature type="compositionally biased region" description="Basic and acidic residues" evidence="6">
    <location>
        <begin position="149"/>
        <end position="160"/>
    </location>
</feature>
<reference evidence="7" key="1">
    <citation type="submission" date="2022-12" db="EMBL/GenBank/DDBJ databases">
        <authorList>
            <person name="Petersen C."/>
        </authorList>
    </citation>
    <scope>NUCLEOTIDE SEQUENCE</scope>
    <source>
        <strain evidence="7">IBT 16125</strain>
    </source>
</reference>
<dbReference type="GO" id="GO:0005634">
    <property type="term" value="C:nucleus"/>
    <property type="evidence" value="ECO:0007669"/>
    <property type="project" value="UniProtKB-SubCell"/>
</dbReference>
<dbReference type="AlphaFoldDB" id="A0AAD6C345"/>
<comment type="subcellular location">
    <subcellularLocation>
        <location evidence="2">Cytoplasm</location>
    </subcellularLocation>
    <subcellularLocation>
        <location evidence="1">Nucleus</location>
    </subcellularLocation>
</comment>
<keyword evidence="8" id="KW-1185">Reference proteome</keyword>
<dbReference type="InterPro" id="IPR044159">
    <property type="entry name" value="IQM"/>
</dbReference>